<name>A0A380EJ56_STAAU</name>
<dbReference type="InterPro" id="IPR022941">
    <property type="entry name" value="SRP54"/>
</dbReference>
<dbReference type="SUPFAM" id="SSF47446">
    <property type="entry name" value="Signal peptide-binding domain"/>
    <property type="match status" value="1"/>
</dbReference>
<dbReference type="GO" id="GO:0005525">
    <property type="term" value="F:GTP binding"/>
    <property type="evidence" value="ECO:0007669"/>
    <property type="project" value="InterPro"/>
</dbReference>
<dbReference type="Proteomes" id="UP000254116">
    <property type="component" value="Unassembled WGS sequence"/>
</dbReference>
<proteinExistence type="predicted"/>
<dbReference type="GO" id="GO:0048500">
    <property type="term" value="C:signal recognition particle"/>
    <property type="evidence" value="ECO:0007669"/>
    <property type="project" value="InterPro"/>
</dbReference>
<organism evidence="2 3">
    <name type="scientific">Staphylococcus aureus</name>
    <dbReference type="NCBI Taxonomy" id="1280"/>
    <lineage>
        <taxon>Bacteria</taxon>
        <taxon>Bacillati</taxon>
        <taxon>Bacillota</taxon>
        <taxon>Bacilli</taxon>
        <taxon>Bacillales</taxon>
        <taxon>Staphylococcaceae</taxon>
        <taxon>Staphylococcus</taxon>
    </lineage>
</organism>
<gene>
    <name evidence="2" type="primary">ffh_2</name>
    <name evidence="2" type="ORF">NCTC10702_01953</name>
</gene>
<dbReference type="PANTHER" id="PTHR11564:SF5">
    <property type="entry name" value="SIGNAL RECOGNITION PARTICLE SUBUNIT SRP54"/>
    <property type="match status" value="1"/>
</dbReference>
<dbReference type="EMBL" id="UHBY01000003">
    <property type="protein sequence ID" value="SUL34725.1"/>
    <property type="molecule type" value="Genomic_DNA"/>
</dbReference>
<dbReference type="PANTHER" id="PTHR11564">
    <property type="entry name" value="SIGNAL RECOGNITION PARTICLE 54K PROTEIN SRP54"/>
    <property type="match status" value="1"/>
</dbReference>
<dbReference type="Pfam" id="PF02978">
    <property type="entry name" value="SRP_SPB"/>
    <property type="match status" value="1"/>
</dbReference>
<dbReference type="InterPro" id="IPR004125">
    <property type="entry name" value="Signal_recog_particle_SRP54_M"/>
</dbReference>
<dbReference type="InterPro" id="IPR036891">
    <property type="entry name" value="Signal_recog_part_SRP54_M_sf"/>
</dbReference>
<reference evidence="2 3" key="1">
    <citation type="submission" date="2018-06" db="EMBL/GenBank/DDBJ databases">
        <authorList>
            <consortium name="Pathogen Informatics"/>
            <person name="Doyle S."/>
        </authorList>
    </citation>
    <scope>NUCLEOTIDE SEQUENCE [LARGE SCALE GENOMIC DNA]</scope>
    <source>
        <strain evidence="2 3">NCTC10702</strain>
    </source>
</reference>
<evidence type="ECO:0000313" key="3">
    <source>
        <dbReference type="Proteomes" id="UP000254116"/>
    </source>
</evidence>
<dbReference type="GO" id="GO:0006614">
    <property type="term" value="P:SRP-dependent cotranslational protein targeting to membrane"/>
    <property type="evidence" value="ECO:0007669"/>
    <property type="project" value="InterPro"/>
</dbReference>
<dbReference type="AlphaFoldDB" id="A0A380EJ56"/>
<sequence length="124" mass="14176">MRESSFTLDDFLEQLDQVKNLGPLDDIMKMIPGMNKMKGLDKLNMSEKQIDHIKAIIQSMTPAERNNPDTLNVSRKKRIAKGSGRSLQEVNRLMKQFNDMKKMMKQFTGGGKGKKGKRNQCKIC</sequence>
<dbReference type="Gene3D" id="1.10.260.30">
    <property type="entry name" value="Signal recognition particle, SRP54 subunit, M-domain"/>
    <property type="match status" value="1"/>
</dbReference>
<dbReference type="GO" id="GO:0008312">
    <property type="term" value="F:7S RNA binding"/>
    <property type="evidence" value="ECO:0007669"/>
    <property type="project" value="InterPro"/>
</dbReference>
<evidence type="ECO:0000259" key="1">
    <source>
        <dbReference type="Pfam" id="PF02978"/>
    </source>
</evidence>
<accession>A0A380EJ56</accession>
<dbReference type="GO" id="GO:0003924">
    <property type="term" value="F:GTPase activity"/>
    <property type="evidence" value="ECO:0007669"/>
    <property type="project" value="InterPro"/>
</dbReference>
<feature type="domain" description="Signal recognition particle SRP54 subunit M-domain" evidence="1">
    <location>
        <begin position="5"/>
        <end position="104"/>
    </location>
</feature>
<evidence type="ECO:0000313" key="2">
    <source>
        <dbReference type="EMBL" id="SUL34725.1"/>
    </source>
</evidence>
<protein>
    <submittedName>
        <fullName evidence="2">Signal recognition particle, subunit FFH/SRP54</fullName>
    </submittedName>
</protein>